<proteinExistence type="predicted"/>
<gene>
    <name evidence="4" type="ORF">BG57_11335</name>
    <name evidence="3" type="ORF">GCM10010985_33290</name>
</gene>
<evidence type="ECO:0000313" key="4">
    <source>
        <dbReference type="EMBL" id="KDR37041.1"/>
    </source>
</evidence>
<dbReference type="SUPFAM" id="SSF56935">
    <property type="entry name" value="Porins"/>
    <property type="match status" value="1"/>
</dbReference>
<dbReference type="Proteomes" id="UP000597138">
    <property type="component" value="Unassembled WGS sequence"/>
</dbReference>
<keyword evidence="6" id="KW-1185">Reference proteome</keyword>
<dbReference type="Pfam" id="PF13609">
    <property type="entry name" value="Porin_4"/>
    <property type="match status" value="1"/>
</dbReference>
<organism evidence="4 5">
    <name type="scientific">Caballeronia grimmiae</name>
    <dbReference type="NCBI Taxonomy" id="1071679"/>
    <lineage>
        <taxon>Bacteria</taxon>
        <taxon>Pseudomonadati</taxon>
        <taxon>Pseudomonadota</taxon>
        <taxon>Betaproteobacteria</taxon>
        <taxon>Burkholderiales</taxon>
        <taxon>Burkholderiaceae</taxon>
        <taxon>Caballeronia</taxon>
    </lineage>
</organism>
<reference evidence="3" key="4">
    <citation type="submission" date="2024-05" db="EMBL/GenBank/DDBJ databases">
        <authorList>
            <person name="Sun Q."/>
            <person name="Zhou Y."/>
        </authorList>
    </citation>
    <scope>NUCLEOTIDE SEQUENCE</scope>
    <source>
        <strain evidence="3">CGMCC 1.11013</strain>
    </source>
</reference>
<comment type="caution">
    <text evidence="4">The sequence shown here is derived from an EMBL/GenBank/DDBJ whole genome shotgun (WGS) entry which is preliminary data.</text>
</comment>
<keyword evidence="1" id="KW-0732">Signal</keyword>
<evidence type="ECO:0000313" key="3">
    <source>
        <dbReference type="EMBL" id="GGD76074.1"/>
    </source>
</evidence>
<dbReference type="InterPro" id="IPR033900">
    <property type="entry name" value="Gram_neg_porin_domain"/>
</dbReference>
<reference evidence="3" key="1">
    <citation type="journal article" date="2014" name="Int. J. Syst. Evol. Microbiol.">
        <title>Complete genome of a new Firmicutes species belonging to the dominant human colonic microbiota ('Ruminococcus bicirculans') reveals two chromosomes and a selective capacity to utilize plant glucans.</title>
        <authorList>
            <consortium name="NISC Comparative Sequencing Program"/>
            <person name="Wegmann U."/>
            <person name="Louis P."/>
            <person name="Goesmann A."/>
            <person name="Henrissat B."/>
            <person name="Duncan S.H."/>
            <person name="Flint H.J."/>
        </authorList>
    </citation>
    <scope>NUCLEOTIDE SEQUENCE</scope>
    <source>
        <strain evidence="3">CGMCC 1.11013</strain>
    </source>
</reference>
<dbReference type="GO" id="GO:0015288">
    <property type="term" value="F:porin activity"/>
    <property type="evidence" value="ECO:0007669"/>
    <property type="project" value="InterPro"/>
</dbReference>
<evidence type="ECO:0000313" key="5">
    <source>
        <dbReference type="Proteomes" id="UP000027439"/>
    </source>
</evidence>
<dbReference type="eggNOG" id="COG3203">
    <property type="taxonomic scope" value="Bacteria"/>
</dbReference>
<evidence type="ECO:0000259" key="2">
    <source>
        <dbReference type="Pfam" id="PF13609"/>
    </source>
</evidence>
<dbReference type="EMBL" id="JFHE01000002">
    <property type="protein sequence ID" value="KDR37041.1"/>
    <property type="molecule type" value="Genomic_DNA"/>
</dbReference>
<dbReference type="Gene3D" id="2.40.160.10">
    <property type="entry name" value="Porin"/>
    <property type="match status" value="1"/>
</dbReference>
<accession>A0A069PI64</accession>
<dbReference type="EMBL" id="BMEG01000005">
    <property type="protein sequence ID" value="GGD76074.1"/>
    <property type="molecule type" value="Genomic_DNA"/>
</dbReference>
<dbReference type="GO" id="GO:0016020">
    <property type="term" value="C:membrane"/>
    <property type="evidence" value="ECO:0007669"/>
    <property type="project" value="InterPro"/>
</dbReference>
<sequence>MKKFFIASNAFKTLTALTALGTIASAAHAQSSVTLYGLIDAGLTYTNNQGGSHDVQATSMKGHAAATASSSADLKRVCMNRSGRGVDGGLEMRGVGRLGWRCR</sequence>
<name>A0A069PI64_9BURK</name>
<feature type="signal peptide" evidence="1">
    <location>
        <begin position="1"/>
        <end position="29"/>
    </location>
</feature>
<protein>
    <recommendedName>
        <fullName evidence="2">Porin domain-containing protein</fullName>
    </recommendedName>
</protein>
<reference evidence="4 5" key="2">
    <citation type="submission" date="2014-03" db="EMBL/GenBank/DDBJ databases">
        <title>Draft Genome Sequences of Four Burkholderia Strains.</title>
        <authorList>
            <person name="Liu X.Y."/>
            <person name="Li C.X."/>
            <person name="Xu J.H."/>
        </authorList>
    </citation>
    <scope>NUCLEOTIDE SEQUENCE [LARGE SCALE GENOMIC DNA]</scope>
    <source>
        <strain evidence="4 5">R27</strain>
    </source>
</reference>
<evidence type="ECO:0000256" key="1">
    <source>
        <dbReference type="SAM" id="SignalP"/>
    </source>
</evidence>
<dbReference type="AlphaFoldDB" id="A0A069PI64"/>
<dbReference type="STRING" id="1071679.BG57_11335"/>
<dbReference type="InterPro" id="IPR023614">
    <property type="entry name" value="Porin_dom_sf"/>
</dbReference>
<evidence type="ECO:0000313" key="6">
    <source>
        <dbReference type="Proteomes" id="UP000597138"/>
    </source>
</evidence>
<feature type="domain" description="Porin" evidence="2">
    <location>
        <begin position="16"/>
        <end position="73"/>
    </location>
</feature>
<reference evidence="6" key="3">
    <citation type="journal article" date="2019" name="Int. J. Syst. Evol. Microbiol.">
        <title>The Global Catalogue of Microorganisms (GCM) 10K type strain sequencing project: providing services to taxonomists for standard genome sequencing and annotation.</title>
        <authorList>
            <consortium name="The Broad Institute Genomics Platform"/>
            <consortium name="The Broad Institute Genome Sequencing Center for Infectious Disease"/>
            <person name="Wu L."/>
            <person name="Ma J."/>
        </authorList>
    </citation>
    <scope>NUCLEOTIDE SEQUENCE [LARGE SCALE GENOMIC DNA]</scope>
    <source>
        <strain evidence="6">CGMCC 1.11013</strain>
    </source>
</reference>
<feature type="chain" id="PRO_5001667594" description="Porin domain-containing protein" evidence="1">
    <location>
        <begin position="30"/>
        <end position="103"/>
    </location>
</feature>
<dbReference type="Proteomes" id="UP000027439">
    <property type="component" value="Unassembled WGS sequence"/>
</dbReference>